<dbReference type="Gene3D" id="1.10.3720.10">
    <property type="entry name" value="MetI-like"/>
    <property type="match status" value="1"/>
</dbReference>
<reference evidence="12 13" key="2">
    <citation type="journal article" date="2015" name="MBio">
        <title>Genome-Resolved Metagenomic Analysis Reveals Roles for Candidate Phyla and Other Microbial Community Members in Biogeochemical Transformations in Oil Reservoirs.</title>
        <authorList>
            <person name="Hu P."/>
            <person name="Tom L."/>
            <person name="Singh A."/>
            <person name="Thomas B.C."/>
            <person name="Baker B.J."/>
            <person name="Piceno Y.M."/>
            <person name="Andersen G.L."/>
            <person name="Banfield J.F."/>
        </authorList>
    </citation>
    <scope>NUCLEOTIDE SEQUENCE [LARGE SCALE GENOMIC DNA]</scope>
</reference>
<dbReference type="SUPFAM" id="SSF161098">
    <property type="entry name" value="MetI-like"/>
    <property type="match status" value="1"/>
</dbReference>
<evidence type="ECO:0000313" key="11">
    <source>
        <dbReference type="EMBL" id="KUK90346.1"/>
    </source>
</evidence>
<proteinExistence type="inferred from homology"/>
<reference evidence="10" key="1">
    <citation type="journal article" date="2015" name="MBio">
        <title>Genome-resolved metagenomic analysis reveals roles for candidate phyla and other microbial community members in biogeochemical transformations in oil reservoirs.</title>
        <authorList>
            <person name="Hu P."/>
            <person name="Tom L."/>
            <person name="Singh A."/>
            <person name="Thomas B.C."/>
            <person name="Baker B.J."/>
            <person name="Piceno Y.M."/>
            <person name="Andersen G.L."/>
            <person name="Banfield J.F."/>
        </authorList>
    </citation>
    <scope>NUCLEOTIDE SEQUENCE [LARGE SCALE GENOMIC DNA]</scope>
    <source>
        <strain evidence="10">46_47</strain>
        <strain evidence="11">46_70</strain>
    </source>
</reference>
<dbReference type="CDD" id="cd06261">
    <property type="entry name" value="TM_PBP2"/>
    <property type="match status" value="1"/>
</dbReference>
<dbReference type="EMBL" id="LGGW01000039">
    <property type="protein sequence ID" value="KUK90346.1"/>
    <property type="molecule type" value="Genomic_DNA"/>
</dbReference>
<keyword evidence="3 8" id="KW-0813">Transport</keyword>
<feature type="transmembrane region" description="Helical" evidence="8">
    <location>
        <begin position="113"/>
        <end position="138"/>
    </location>
</feature>
<dbReference type="Pfam" id="PF00528">
    <property type="entry name" value="BPD_transp_1"/>
    <property type="match status" value="1"/>
</dbReference>
<feature type="transmembrane region" description="Helical" evidence="8">
    <location>
        <begin position="84"/>
        <end position="106"/>
    </location>
</feature>
<dbReference type="GO" id="GO:0055085">
    <property type="term" value="P:transmembrane transport"/>
    <property type="evidence" value="ECO:0007669"/>
    <property type="project" value="InterPro"/>
</dbReference>
<dbReference type="InterPro" id="IPR000515">
    <property type="entry name" value="MetI-like"/>
</dbReference>
<evidence type="ECO:0000256" key="7">
    <source>
        <dbReference type="ARBA" id="ARBA00023136"/>
    </source>
</evidence>
<dbReference type="GO" id="GO:0005886">
    <property type="term" value="C:plasma membrane"/>
    <property type="evidence" value="ECO:0007669"/>
    <property type="project" value="UniProtKB-SubCell"/>
</dbReference>
<keyword evidence="6 8" id="KW-1133">Transmembrane helix</keyword>
<feature type="transmembrane region" description="Helical" evidence="8">
    <location>
        <begin position="206"/>
        <end position="231"/>
    </location>
</feature>
<evidence type="ECO:0000256" key="5">
    <source>
        <dbReference type="ARBA" id="ARBA00022692"/>
    </source>
</evidence>
<feature type="transmembrane region" description="Helical" evidence="8">
    <location>
        <begin position="266"/>
        <end position="284"/>
    </location>
</feature>
<evidence type="ECO:0000313" key="12">
    <source>
        <dbReference type="Proteomes" id="UP000054260"/>
    </source>
</evidence>
<dbReference type="InterPro" id="IPR035906">
    <property type="entry name" value="MetI-like_sf"/>
</dbReference>
<protein>
    <submittedName>
        <fullName evidence="10">ABC-type spermidine/putrescine transport system, permease component I</fullName>
    </submittedName>
</protein>
<keyword evidence="4" id="KW-1003">Cell membrane</keyword>
<dbReference type="PATRIC" id="fig|1236046.5.peg.101"/>
<sequence>MIAMFFERRAVFLLKSKRNLAGFFVSMPGILWLTVFFLIPYFIIILYSFLTSGIYGGVELPFTLEAYTRMLGNAGYWRILWKTVWISLVATVICLGIGLPTAYFIATSKRSNIYLTLVIVPFWTNFLVRIFGWMVILGRNGVINSFLQMLGLEEPLTLMYTPGAVILVIVYMYLPYMILPLYSAIEKFDFRLIEAAMDLGANRTEAIFKVLIPSIKGGIIAGIILVFIPALGSYAIPDLVGGTDGAMLGNLIARQLTVARDWPSSSAISMIFLLISTLGLLVYMRINKIQSKRRLTIRESYMREEEI</sequence>
<gene>
    <name evidence="10" type="ORF">XD86_0271</name>
    <name evidence="11" type="ORF">XE02_0585</name>
</gene>
<feature type="transmembrane region" description="Helical" evidence="8">
    <location>
        <begin position="20"/>
        <end position="50"/>
    </location>
</feature>
<accession>A0A117LUI4</accession>
<dbReference type="PANTHER" id="PTHR42929">
    <property type="entry name" value="INNER MEMBRANE ABC TRANSPORTER PERMEASE PROTEIN YDCU-RELATED-RELATED"/>
    <property type="match status" value="1"/>
</dbReference>
<dbReference type="AlphaFoldDB" id="A0A117LUI4"/>
<keyword evidence="5 8" id="KW-0812">Transmembrane</keyword>
<evidence type="ECO:0000256" key="6">
    <source>
        <dbReference type="ARBA" id="ARBA00022989"/>
    </source>
</evidence>
<evidence type="ECO:0000313" key="10">
    <source>
        <dbReference type="EMBL" id="KUK68305.1"/>
    </source>
</evidence>
<dbReference type="EMBL" id="LGGH01000022">
    <property type="protein sequence ID" value="KUK68305.1"/>
    <property type="molecule type" value="Genomic_DNA"/>
</dbReference>
<feature type="transmembrane region" description="Helical" evidence="8">
    <location>
        <begin position="158"/>
        <end position="185"/>
    </location>
</feature>
<evidence type="ECO:0000256" key="1">
    <source>
        <dbReference type="ARBA" id="ARBA00004651"/>
    </source>
</evidence>
<dbReference type="PROSITE" id="PS50928">
    <property type="entry name" value="ABC_TM1"/>
    <property type="match status" value="1"/>
</dbReference>
<name>A0A117LUI4_9BACT</name>
<organism evidence="10 12">
    <name type="scientific">Mesotoga infera</name>
    <dbReference type="NCBI Taxonomy" id="1236046"/>
    <lineage>
        <taxon>Bacteria</taxon>
        <taxon>Thermotogati</taxon>
        <taxon>Thermotogota</taxon>
        <taxon>Thermotogae</taxon>
        <taxon>Kosmotogales</taxon>
        <taxon>Kosmotogaceae</taxon>
        <taxon>Mesotoga</taxon>
    </lineage>
</organism>
<dbReference type="Proteomes" id="UP000054260">
    <property type="component" value="Unassembled WGS sequence"/>
</dbReference>
<comment type="similarity">
    <text evidence="2">Belongs to the binding-protein-dependent transport system permease family. CysTW subfamily.</text>
</comment>
<comment type="subcellular location">
    <subcellularLocation>
        <location evidence="1 8">Cell membrane</location>
        <topology evidence="1 8">Multi-pass membrane protein</topology>
    </subcellularLocation>
</comment>
<feature type="domain" description="ABC transmembrane type-1" evidence="9">
    <location>
        <begin position="80"/>
        <end position="283"/>
    </location>
</feature>
<evidence type="ECO:0000313" key="13">
    <source>
        <dbReference type="Proteomes" id="UP000055014"/>
    </source>
</evidence>
<evidence type="ECO:0000259" key="9">
    <source>
        <dbReference type="PROSITE" id="PS50928"/>
    </source>
</evidence>
<evidence type="ECO:0000256" key="3">
    <source>
        <dbReference type="ARBA" id="ARBA00022448"/>
    </source>
</evidence>
<dbReference type="Proteomes" id="UP000055014">
    <property type="component" value="Unassembled WGS sequence"/>
</dbReference>
<dbReference type="PANTHER" id="PTHR42929:SF1">
    <property type="entry name" value="INNER MEMBRANE ABC TRANSPORTER PERMEASE PROTEIN YDCU-RELATED"/>
    <property type="match status" value="1"/>
</dbReference>
<evidence type="ECO:0000256" key="2">
    <source>
        <dbReference type="ARBA" id="ARBA00007069"/>
    </source>
</evidence>
<comment type="caution">
    <text evidence="10">The sequence shown here is derived from an EMBL/GenBank/DDBJ whole genome shotgun (WGS) entry which is preliminary data.</text>
</comment>
<evidence type="ECO:0000256" key="4">
    <source>
        <dbReference type="ARBA" id="ARBA00022475"/>
    </source>
</evidence>
<keyword evidence="7 8" id="KW-0472">Membrane</keyword>
<evidence type="ECO:0000256" key="8">
    <source>
        <dbReference type="RuleBase" id="RU363032"/>
    </source>
</evidence>